<dbReference type="InterPro" id="IPR032710">
    <property type="entry name" value="NTF2-like_dom_sf"/>
</dbReference>
<dbReference type="Pfam" id="PF12680">
    <property type="entry name" value="SnoaL_2"/>
    <property type="match status" value="1"/>
</dbReference>
<evidence type="ECO:0000313" key="3">
    <source>
        <dbReference type="Proteomes" id="UP000236723"/>
    </source>
</evidence>
<sequence length="120" mass="13409">MATLALPKPVEDYLAAANAHDLDALIATFAPDALVNDARREFRGMRAIRRWLAEELIAAKVTKKIGDVREHYGEVVADVIIDGEFDRTGLPDPVVLTHYFTVRDGRIVRLIIILNESVRS</sequence>
<dbReference type="Gene3D" id="3.10.450.50">
    <property type="match status" value="1"/>
</dbReference>
<dbReference type="Proteomes" id="UP000236723">
    <property type="component" value="Unassembled WGS sequence"/>
</dbReference>
<dbReference type="AlphaFoldDB" id="A0A1H5TWG9"/>
<evidence type="ECO:0000313" key="2">
    <source>
        <dbReference type="EMBL" id="SEF67185.1"/>
    </source>
</evidence>
<reference evidence="3" key="1">
    <citation type="submission" date="2016-10" db="EMBL/GenBank/DDBJ databases">
        <authorList>
            <person name="Varghese N."/>
            <person name="Submissions S."/>
        </authorList>
    </citation>
    <scope>NUCLEOTIDE SEQUENCE [LARGE SCALE GENOMIC DNA]</scope>
    <source>
        <strain evidence="3">DSM 43163</strain>
    </source>
</reference>
<dbReference type="OrthoDB" id="8684708at2"/>
<proteinExistence type="predicted"/>
<feature type="domain" description="SnoaL-like" evidence="1">
    <location>
        <begin position="10"/>
        <end position="109"/>
    </location>
</feature>
<dbReference type="EMBL" id="FNVO01000001">
    <property type="protein sequence ID" value="SEF67185.1"/>
    <property type="molecule type" value="Genomic_DNA"/>
</dbReference>
<protein>
    <submittedName>
        <fullName evidence="2">SnoaL-like domain-containing protein</fullName>
    </submittedName>
</protein>
<evidence type="ECO:0000259" key="1">
    <source>
        <dbReference type="Pfam" id="PF12680"/>
    </source>
</evidence>
<organism evidence="2 3">
    <name type="scientific">Thermomonospora echinospora</name>
    <dbReference type="NCBI Taxonomy" id="1992"/>
    <lineage>
        <taxon>Bacteria</taxon>
        <taxon>Bacillati</taxon>
        <taxon>Actinomycetota</taxon>
        <taxon>Actinomycetes</taxon>
        <taxon>Streptosporangiales</taxon>
        <taxon>Thermomonosporaceae</taxon>
        <taxon>Thermomonospora</taxon>
    </lineage>
</organism>
<dbReference type="InterPro" id="IPR037401">
    <property type="entry name" value="SnoaL-like"/>
</dbReference>
<dbReference type="SUPFAM" id="SSF54427">
    <property type="entry name" value="NTF2-like"/>
    <property type="match status" value="1"/>
</dbReference>
<keyword evidence="3" id="KW-1185">Reference proteome</keyword>
<name>A0A1H5TWG9_9ACTN</name>
<accession>A0A1H5TWG9</accession>
<dbReference type="RefSeq" id="WP_103936151.1">
    <property type="nucleotide sequence ID" value="NZ_FNVO01000001.1"/>
</dbReference>
<gene>
    <name evidence="2" type="ORF">SAMN04489712_101773</name>
</gene>